<dbReference type="PROSITE" id="PS51257">
    <property type="entry name" value="PROKAR_LIPOPROTEIN"/>
    <property type="match status" value="1"/>
</dbReference>
<reference evidence="1 2" key="1">
    <citation type="submission" date="2016-10" db="EMBL/GenBank/DDBJ databases">
        <authorList>
            <person name="de Groot N.N."/>
        </authorList>
    </citation>
    <scope>NUCLEOTIDE SEQUENCE [LARGE SCALE GENOMIC DNA]</scope>
    <source>
        <strain evidence="1 2">CGMCC 1.3430</strain>
    </source>
</reference>
<evidence type="ECO:0000313" key="1">
    <source>
        <dbReference type="EMBL" id="SEA78375.1"/>
    </source>
</evidence>
<keyword evidence="2" id="KW-1185">Reference proteome</keyword>
<evidence type="ECO:0008006" key="3">
    <source>
        <dbReference type="Google" id="ProtNLM"/>
    </source>
</evidence>
<dbReference type="RefSeq" id="WP_245785728.1">
    <property type="nucleotide sequence ID" value="NZ_FNRM01000006.1"/>
</dbReference>
<organism evidence="1 2">
    <name type="scientific">Alkalimonas amylolytica</name>
    <dbReference type="NCBI Taxonomy" id="152573"/>
    <lineage>
        <taxon>Bacteria</taxon>
        <taxon>Pseudomonadati</taxon>
        <taxon>Pseudomonadota</taxon>
        <taxon>Gammaproteobacteria</taxon>
        <taxon>Alkalimonas</taxon>
    </lineage>
</organism>
<protein>
    <recommendedName>
        <fullName evidence="3">Lipoprotein</fullName>
    </recommendedName>
</protein>
<evidence type="ECO:0000313" key="2">
    <source>
        <dbReference type="Proteomes" id="UP000198773"/>
    </source>
</evidence>
<dbReference type="Proteomes" id="UP000198773">
    <property type="component" value="Unassembled WGS sequence"/>
</dbReference>
<dbReference type="EMBL" id="FNRM01000006">
    <property type="protein sequence ID" value="SEA78375.1"/>
    <property type="molecule type" value="Genomic_DNA"/>
</dbReference>
<proteinExistence type="predicted"/>
<name>A0A1H4E024_ALKAM</name>
<gene>
    <name evidence="1" type="ORF">SAMN04488051_106134</name>
</gene>
<accession>A0A1H4E024</accession>
<dbReference type="AlphaFoldDB" id="A0A1H4E024"/>
<sequence length="192" mass="21599">MYKIAVVAILGLLLTACEKMQGLTQAEQVERTIRQEVRRDLHGLNALTDTADATPYDGFAWRRGEQVQIRQRQGQDLVLLEQAKAPQIIATAVAQRIPSFSLVRYQQGWLVVFDTYVSPLCQVVYAYAYRGQLADTPLCTKDVFAEQANGRCQSPITDEWQVFKEWFFASSLLEEGNPACVQSATRFSESNG</sequence>